<dbReference type="EMBL" id="CP117884">
    <property type="protein sequence ID" value="WDF83157.1"/>
    <property type="molecule type" value="Genomic_DNA"/>
</dbReference>
<keyword evidence="11" id="KW-1185">Reference proteome</keyword>
<evidence type="ECO:0000256" key="4">
    <source>
        <dbReference type="ARBA" id="ARBA00022692"/>
    </source>
</evidence>
<dbReference type="InterPro" id="IPR027470">
    <property type="entry name" value="Cation_efflux_CTD"/>
</dbReference>
<feature type="transmembrane region" description="Helical" evidence="7">
    <location>
        <begin position="132"/>
        <end position="153"/>
    </location>
</feature>
<evidence type="ECO:0000313" key="11">
    <source>
        <dbReference type="Proteomes" id="UP001220377"/>
    </source>
</evidence>
<keyword evidence="5 7" id="KW-1133">Transmembrane helix</keyword>
<proteinExistence type="inferred from homology"/>
<evidence type="ECO:0000256" key="6">
    <source>
        <dbReference type="ARBA" id="ARBA00023136"/>
    </source>
</evidence>
<keyword evidence="4 7" id="KW-0812">Transmembrane</keyword>
<dbReference type="Proteomes" id="UP001220377">
    <property type="component" value="Chromosome"/>
</dbReference>
<evidence type="ECO:0000259" key="8">
    <source>
        <dbReference type="Pfam" id="PF01545"/>
    </source>
</evidence>
<comment type="similarity">
    <text evidence="2">Belongs to the cation diffusion facilitator (CDF) transporter (TC 2.A.4) family.</text>
</comment>
<feature type="domain" description="Cation efflux protein cytoplasmic" evidence="9">
    <location>
        <begin position="235"/>
        <end position="293"/>
    </location>
</feature>
<comment type="subcellular location">
    <subcellularLocation>
        <location evidence="1">Membrane</location>
        <topology evidence="1">Multi-pass membrane protein</topology>
    </subcellularLocation>
</comment>
<dbReference type="InterPro" id="IPR058533">
    <property type="entry name" value="Cation_efflux_TM"/>
</dbReference>
<evidence type="ECO:0000256" key="7">
    <source>
        <dbReference type="SAM" id="Phobius"/>
    </source>
</evidence>
<feature type="transmembrane region" description="Helical" evidence="7">
    <location>
        <begin position="94"/>
        <end position="112"/>
    </location>
</feature>
<evidence type="ECO:0000256" key="3">
    <source>
        <dbReference type="ARBA" id="ARBA00022448"/>
    </source>
</evidence>
<accession>A0ABY7WSL3</accession>
<dbReference type="SUPFAM" id="SSF161111">
    <property type="entry name" value="Cation efflux protein transmembrane domain-like"/>
    <property type="match status" value="1"/>
</dbReference>
<dbReference type="Pfam" id="PF16916">
    <property type="entry name" value="ZT_dimer"/>
    <property type="match status" value="1"/>
</dbReference>
<dbReference type="PANTHER" id="PTHR43840">
    <property type="entry name" value="MITOCHONDRIAL METAL TRANSPORTER 1-RELATED"/>
    <property type="match status" value="1"/>
</dbReference>
<gene>
    <name evidence="10" type="ORF">PQ472_02670</name>
</gene>
<feature type="transmembrane region" description="Helical" evidence="7">
    <location>
        <begin position="191"/>
        <end position="211"/>
    </location>
</feature>
<dbReference type="PANTHER" id="PTHR43840:SF50">
    <property type="entry name" value="MANGANESE EFFLUX SYSTEM PROTEIN MNES"/>
    <property type="match status" value="1"/>
</dbReference>
<dbReference type="InterPro" id="IPR027469">
    <property type="entry name" value="Cation_efflux_TMD_sf"/>
</dbReference>
<dbReference type="InterPro" id="IPR050291">
    <property type="entry name" value="CDF_Transporter"/>
</dbReference>
<feature type="domain" description="Cation efflux protein transmembrane" evidence="8">
    <location>
        <begin position="27"/>
        <end position="221"/>
    </location>
</feature>
<sequence>MMDAGRNVEMDRQRRFAQAARAQRMTLVSAAAYLVVTIVELLLASRGHSQALLADGLNNLTGVGTASILYWGLAMTRKVPDPDHIAGHWRFQTVATLLASVVMFIVSVEVIFSGSRALLDLGSGQVSHPAPVAIIATAIAAVIMTLLTVVMMIRARMLNSSVLRAASKDAIGDALTSWGSLLAIAGARMGILWLDGTAAVLVGLFIFWSAARIFRDAVFNLTDGFDAHLTTEYWDCIASVPGVMRVRNVEARHLGDWVQITAGIEVAPYTSVEDAYALGERVEHELMKRYDILDADIKAYPISFDHPDDA</sequence>
<dbReference type="InterPro" id="IPR036837">
    <property type="entry name" value="Cation_efflux_CTD_sf"/>
</dbReference>
<dbReference type="RefSeq" id="WP_274261119.1">
    <property type="nucleotide sequence ID" value="NZ_CP117884.1"/>
</dbReference>
<keyword evidence="6 7" id="KW-0472">Membrane</keyword>
<dbReference type="SUPFAM" id="SSF160240">
    <property type="entry name" value="Cation efflux protein cytoplasmic domain-like"/>
    <property type="match status" value="1"/>
</dbReference>
<feature type="transmembrane region" description="Helical" evidence="7">
    <location>
        <begin position="21"/>
        <end position="44"/>
    </location>
</feature>
<reference evidence="10 11" key="1">
    <citation type="submission" date="2023-02" db="EMBL/GenBank/DDBJ databases">
        <title>Genome sequence of Lacticaseibacillus sp. KACC 23028.</title>
        <authorList>
            <person name="Kim S."/>
            <person name="Heo J."/>
            <person name="Kwon S.-W."/>
        </authorList>
    </citation>
    <scope>NUCLEOTIDE SEQUENCE [LARGE SCALE GENOMIC DNA]</scope>
    <source>
        <strain evidence="10 11">KACC 23028</strain>
    </source>
</reference>
<dbReference type="Gene3D" id="3.30.70.1350">
    <property type="entry name" value="Cation efflux protein, cytoplasmic domain"/>
    <property type="match status" value="1"/>
</dbReference>
<evidence type="ECO:0000313" key="10">
    <source>
        <dbReference type="EMBL" id="WDF83157.1"/>
    </source>
</evidence>
<evidence type="ECO:0000256" key="5">
    <source>
        <dbReference type="ARBA" id="ARBA00022989"/>
    </source>
</evidence>
<organism evidence="10 11">
    <name type="scientific">Lacticaseibacillus pabuli</name>
    <dbReference type="NCBI Taxonomy" id="3025672"/>
    <lineage>
        <taxon>Bacteria</taxon>
        <taxon>Bacillati</taxon>
        <taxon>Bacillota</taxon>
        <taxon>Bacilli</taxon>
        <taxon>Lactobacillales</taxon>
        <taxon>Lactobacillaceae</taxon>
        <taxon>Lacticaseibacillus</taxon>
    </lineage>
</organism>
<keyword evidence="3" id="KW-0813">Transport</keyword>
<dbReference type="Pfam" id="PF01545">
    <property type="entry name" value="Cation_efflux"/>
    <property type="match status" value="1"/>
</dbReference>
<name>A0ABY7WSL3_9LACO</name>
<evidence type="ECO:0000256" key="2">
    <source>
        <dbReference type="ARBA" id="ARBA00008114"/>
    </source>
</evidence>
<protein>
    <submittedName>
        <fullName evidence="10">Cation diffusion facilitator family transporter</fullName>
    </submittedName>
</protein>
<evidence type="ECO:0000256" key="1">
    <source>
        <dbReference type="ARBA" id="ARBA00004141"/>
    </source>
</evidence>
<evidence type="ECO:0000259" key="9">
    <source>
        <dbReference type="Pfam" id="PF16916"/>
    </source>
</evidence>
<dbReference type="Gene3D" id="1.20.1510.10">
    <property type="entry name" value="Cation efflux protein transmembrane domain"/>
    <property type="match status" value="1"/>
</dbReference>
<feature type="transmembrane region" description="Helical" evidence="7">
    <location>
        <begin position="56"/>
        <end position="73"/>
    </location>
</feature>
<dbReference type="InterPro" id="IPR002524">
    <property type="entry name" value="Cation_efflux"/>
</dbReference>
<dbReference type="NCBIfam" id="TIGR01297">
    <property type="entry name" value="CDF"/>
    <property type="match status" value="1"/>
</dbReference>